<feature type="region of interest" description="Disordered" evidence="1">
    <location>
        <begin position="151"/>
        <end position="172"/>
    </location>
</feature>
<keyword evidence="4" id="KW-1185">Reference proteome</keyword>
<evidence type="ECO:0000313" key="3">
    <source>
        <dbReference type="EMBL" id="QBD76160.1"/>
    </source>
</evidence>
<evidence type="ECO:0000256" key="2">
    <source>
        <dbReference type="SAM" id="Phobius"/>
    </source>
</evidence>
<dbReference type="PANTHER" id="PTHR19879:SF9">
    <property type="entry name" value="TRANSCRIPTION INITIATION FACTOR TFIID SUBUNIT 5"/>
    <property type="match status" value="1"/>
</dbReference>
<dbReference type="Gene3D" id="2.130.10.10">
    <property type="entry name" value="YVTN repeat-like/Quinoprotein amine dehydrogenase"/>
    <property type="match status" value="3"/>
</dbReference>
<dbReference type="Pfam" id="PF07676">
    <property type="entry name" value="PD40"/>
    <property type="match status" value="1"/>
</dbReference>
<name>A0A4P6JM88_KTERU</name>
<reference evidence="3 4" key="1">
    <citation type="submission" date="2019-01" db="EMBL/GenBank/DDBJ databases">
        <title>Ktedonosporobacter rubrisoli SCAWS-G2.</title>
        <authorList>
            <person name="Huang Y."/>
            <person name="Yan B."/>
        </authorList>
    </citation>
    <scope>NUCLEOTIDE SEQUENCE [LARGE SCALE GENOMIC DNA]</scope>
    <source>
        <strain evidence="3 4">SCAWS-G2</strain>
    </source>
</reference>
<gene>
    <name evidence="3" type="ORF">EPA93_09120</name>
</gene>
<dbReference type="SUPFAM" id="SSF50998">
    <property type="entry name" value="Quinoprotein alcohol dehydrogenase-like"/>
    <property type="match status" value="1"/>
</dbReference>
<proteinExistence type="predicted"/>
<protein>
    <submittedName>
        <fullName evidence="3">Uncharacterized protein</fullName>
    </submittedName>
</protein>
<dbReference type="AlphaFoldDB" id="A0A4P6JM88"/>
<keyword evidence="2" id="KW-0812">Transmembrane</keyword>
<feature type="transmembrane region" description="Helical" evidence="2">
    <location>
        <begin position="122"/>
        <end position="141"/>
    </location>
</feature>
<keyword evidence="2" id="KW-0472">Membrane</keyword>
<dbReference type="KEGG" id="kbs:EPA93_09120"/>
<dbReference type="Pfam" id="PF00400">
    <property type="entry name" value="WD40"/>
    <property type="match status" value="1"/>
</dbReference>
<dbReference type="InterPro" id="IPR011659">
    <property type="entry name" value="WD40"/>
</dbReference>
<dbReference type="Proteomes" id="UP000290365">
    <property type="component" value="Chromosome"/>
</dbReference>
<organism evidence="3 4">
    <name type="scientific">Ktedonosporobacter rubrisoli</name>
    <dbReference type="NCBI Taxonomy" id="2509675"/>
    <lineage>
        <taxon>Bacteria</taxon>
        <taxon>Bacillati</taxon>
        <taxon>Chloroflexota</taxon>
        <taxon>Ktedonobacteria</taxon>
        <taxon>Ktedonobacterales</taxon>
        <taxon>Ktedonosporobacteraceae</taxon>
        <taxon>Ktedonosporobacter</taxon>
    </lineage>
</organism>
<dbReference type="SMART" id="SM00320">
    <property type="entry name" value="WD40"/>
    <property type="match status" value="5"/>
</dbReference>
<evidence type="ECO:0000256" key="1">
    <source>
        <dbReference type="SAM" id="MobiDB-lite"/>
    </source>
</evidence>
<dbReference type="InterPro" id="IPR001680">
    <property type="entry name" value="WD40_rpt"/>
</dbReference>
<dbReference type="PANTHER" id="PTHR19879">
    <property type="entry name" value="TRANSCRIPTION INITIATION FACTOR TFIID"/>
    <property type="match status" value="1"/>
</dbReference>
<dbReference type="InterPro" id="IPR011047">
    <property type="entry name" value="Quinoprotein_ADH-like_sf"/>
</dbReference>
<keyword evidence="2" id="KW-1133">Transmembrane helix</keyword>
<evidence type="ECO:0000313" key="4">
    <source>
        <dbReference type="Proteomes" id="UP000290365"/>
    </source>
</evidence>
<sequence>MSEQYDPFEPSRLDESVEQLSSIDHAHSEFSQQKLSDPGTRLIRDLQSLYGSEYRSYQQAMRRVENRLLEHYSARKEQSPTLVPSPSATRLFVEKRARPERKVSMEDKHSLSPMIPKARRSVGILVAIAALVILIGGLFLVQNYRQQQLTREGSGRESVVTATPPKATPASRKVSNIGKTLYTSVGNKVGFNGLAWSPDSTRVASSTIEGAQIWDATSGKHLVNVQFDNPEAFPNGLAWSPDSQLLAIASSQALFIVNGQTGAIVQTLQAQGTGIAYQGGSKIYHTSLRPTGSGEGFRSVAWSHDGNFIAASVSAGSGGYIEILNAKTFELAYTFNLNNNYVPTTLAWSGDGRYLAANVFSSEPGNQTVSQNKQVMIWAWNIPARQIVFQKPGGTGSDSPLEFQPASHNLAFVSAIQTSSIEVWNVGTAKLVTQYKAASSGPLAWSPDGQWLAYAQSSQVKILDSKSGQTLYTYEGHKANVCQLAWSPNGNYIVSGEGQTEAKEMVAKVWTAG</sequence>
<dbReference type="OrthoDB" id="159283at2"/>
<accession>A0A4P6JM88</accession>
<dbReference type="RefSeq" id="WP_129886755.1">
    <property type="nucleotide sequence ID" value="NZ_CP035758.1"/>
</dbReference>
<dbReference type="EMBL" id="CP035758">
    <property type="protein sequence ID" value="QBD76160.1"/>
    <property type="molecule type" value="Genomic_DNA"/>
</dbReference>
<feature type="region of interest" description="Disordered" evidence="1">
    <location>
        <begin position="1"/>
        <end position="37"/>
    </location>
</feature>
<dbReference type="InterPro" id="IPR015943">
    <property type="entry name" value="WD40/YVTN_repeat-like_dom_sf"/>
</dbReference>